<dbReference type="EMBL" id="JANTQA010000036">
    <property type="protein sequence ID" value="KAJ3436972.1"/>
    <property type="molecule type" value="Genomic_DNA"/>
</dbReference>
<comment type="caution">
    <text evidence="2">The sequence shown here is derived from an EMBL/GenBank/DDBJ whole genome shotgun (WGS) entry which is preliminary data.</text>
</comment>
<evidence type="ECO:0000259" key="1">
    <source>
        <dbReference type="Pfam" id="PF08719"/>
    </source>
</evidence>
<gene>
    <name evidence="2" type="ORF">M0812_19039</name>
    <name evidence="3" type="ORF">M0813_14802</name>
</gene>
<dbReference type="SUPFAM" id="SSF143990">
    <property type="entry name" value="YbiA-like"/>
    <property type="match status" value="1"/>
</dbReference>
<proteinExistence type="predicted"/>
<dbReference type="NCBIfam" id="TIGR02464">
    <property type="entry name" value="ribofla_fusion"/>
    <property type="match status" value="1"/>
</dbReference>
<name>A0AAV7Z881_9EUKA</name>
<evidence type="ECO:0000313" key="3">
    <source>
        <dbReference type="EMBL" id="KAJ6251604.1"/>
    </source>
</evidence>
<dbReference type="EMBL" id="JAOAOG010000055">
    <property type="protein sequence ID" value="KAJ6251604.1"/>
    <property type="molecule type" value="Genomic_DNA"/>
</dbReference>
<evidence type="ECO:0000313" key="5">
    <source>
        <dbReference type="Proteomes" id="UP001150062"/>
    </source>
</evidence>
<dbReference type="CDD" id="cd15457">
    <property type="entry name" value="NADAR"/>
    <property type="match status" value="1"/>
</dbReference>
<keyword evidence="5" id="KW-1185">Reference proteome</keyword>
<dbReference type="InterPro" id="IPR012816">
    <property type="entry name" value="NADAR"/>
</dbReference>
<organism evidence="2 4">
    <name type="scientific">Anaeramoeba flamelloides</name>
    <dbReference type="NCBI Taxonomy" id="1746091"/>
    <lineage>
        <taxon>Eukaryota</taxon>
        <taxon>Metamonada</taxon>
        <taxon>Anaeramoebidae</taxon>
        <taxon>Anaeramoeba</taxon>
    </lineage>
</organism>
<evidence type="ECO:0000313" key="2">
    <source>
        <dbReference type="EMBL" id="KAJ3436972.1"/>
    </source>
</evidence>
<sequence length="164" mass="19093">MSNVIHFYSQDGENGFLSNFYESKVIINEKTYPSSEHAFQAQKFLGSKSTQFDLEYAESIRTARNPKKAKALGRSRKGKQKLRSDWEKVKVEIMREIVFAKFTQSEKLQKKLLNTGNKRLVEHINRDMFWADGGNGTGKNWLGRILMEARESLRQQIDQENENK</sequence>
<evidence type="ECO:0000313" key="4">
    <source>
        <dbReference type="Proteomes" id="UP001146793"/>
    </source>
</evidence>
<accession>A0AAV7Z881</accession>
<dbReference type="Pfam" id="PF08719">
    <property type="entry name" value="NADAR"/>
    <property type="match status" value="1"/>
</dbReference>
<dbReference type="InterPro" id="IPR037238">
    <property type="entry name" value="YbiA-like_sf"/>
</dbReference>
<protein>
    <recommendedName>
        <fullName evidence="1">NADAR domain-containing protein</fullName>
    </recommendedName>
</protein>
<dbReference type="Proteomes" id="UP001150062">
    <property type="component" value="Unassembled WGS sequence"/>
</dbReference>
<dbReference type="Gene3D" id="1.10.357.40">
    <property type="entry name" value="YbiA-like"/>
    <property type="match status" value="1"/>
</dbReference>
<reference evidence="2" key="2">
    <citation type="submission" date="2022-08" db="EMBL/GenBank/DDBJ databases">
        <title>Novel sulphate-reducing endosymbionts in the free-living metamonad Anaeramoeba.</title>
        <authorList>
            <person name="Jerlstrom-Hultqvist J."/>
            <person name="Cepicka I."/>
            <person name="Gallot-Lavallee L."/>
            <person name="Salas-Leiva D."/>
            <person name="Curtis B.A."/>
            <person name="Zahonova K."/>
            <person name="Pipaliya S."/>
            <person name="Dacks J."/>
            <person name="Roger A.J."/>
        </authorList>
    </citation>
    <scope>NUCLEOTIDE SEQUENCE</scope>
    <source>
        <strain evidence="2">Busselton2</strain>
    </source>
</reference>
<dbReference type="AlphaFoldDB" id="A0AAV7Z881"/>
<feature type="domain" description="NADAR" evidence="1">
    <location>
        <begin position="7"/>
        <end position="154"/>
    </location>
</feature>
<dbReference type="Proteomes" id="UP001146793">
    <property type="component" value="Unassembled WGS sequence"/>
</dbReference>
<reference evidence="3" key="1">
    <citation type="submission" date="2022-08" db="EMBL/GenBank/DDBJ databases">
        <title>Novel sulfate-reducing endosymbionts in the free-living metamonad Anaeramoeba.</title>
        <authorList>
            <person name="Jerlstrom-Hultqvist J."/>
            <person name="Cepicka I."/>
            <person name="Gallot-Lavallee L."/>
            <person name="Salas-Leiva D."/>
            <person name="Curtis B.A."/>
            <person name="Zahonova K."/>
            <person name="Pipaliya S."/>
            <person name="Dacks J."/>
            <person name="Roger A.J."/>
        </authorList>
    </citation>
    <scope>NUCLEOTIDE SEQUENCE</scope>
    <source>
        <strain evidence="3">Schooner1</strain>
    </source>
</reference>